<name>A0A820HXG3_9BILA</name>
<feature type="non-terminal residue" evidence="2">
    <location>
        <position position="1"/>
    </location>
</feature>
<dbReference type="PANTHER" id="PTHR24293">
    <property type="entry name" value="CYTOCHROME P450 FAMILY 46 SUBFAMILY A"/>
    <property type="match status" value="1"/>
</dbReference>
<evidence type="ECO:0000313" key="3">
    <source>
        <dbReference type="Proteomes" id="UP000663844"/>
    </source>
</evidence>
<dbReference type="Gene3D" id="1.10.630.10">
    <property type="entry name" value="Cytochrome P450"/>
    <property type="match status" value="1"/>
</dbReference>
<proteinExistence type="inferred from homology"/>
<dbReference type="InterPro" id="IPR036396">
    <property type="entry name" value="Cyt_P450_sf"/>
</dbReference>
<evidence type="ECO:0000256" key="1">
    <source>
        <dbReference type="ARBA" id="ARBA00010617"/>
    </source>
</evidence>
<evidence type="ECO:0008006" key="4">
    <source>
        <dbReference type="Google" id="ProtNLM"/>
    </source>
</evidence>
<dbReference type="InterPro" id="IPR001128">
    <property type="entry name" value="Cyt_P450"/>
</dbReference>
<dbReference type="GO" id="GO:0006707">
    <property type="term" value="P:cholesterol catabolic process"/>
    <property type="evidence" value="ECO:0007669"/>
    <property type="project" value="InterPro"/>
</dbReference>
<dbReference type="GO" id="GO:0020037">
    <property type="term" value="F:heme binding"/>
    <property type="evidence" value="ECO:0007669"/>
    <property type="project" value="InterPro"/>
</dbReference>
<dbReference type="InterPro" id="IPR039983">
    <property type="entry name" value="CYP46A1"/>
</dbReference>
<dbReference type="PANTHER" id="PTHR24293:SF0">
    <property type="entry name" value="CYP46A1 PROTEIN-RELATED"/>
    <property type="match status" value="1"/>
</dbReference>
<protein>
    <recommendedName>
        <fullName evidence="4">Cytochrome P450</fullName>
    </recommendedName>
</protein>
<dbReference type="AlphaFoldDB" id="A0A820HXG3"/>
<dbReference type="SUPFAM" id="SSF48264">
    <property type="entry name" value="Cytochrome P450"/>
    <property type="match status" value="1"/>
</dbReference>
<comment type="caution">
    <text evidence="2">The sequence shown here is derived from an EMBL/GenBank/DDBJ whole genome shotgun (WGS) entry which is preliminary data.</text>
</comment>
<dbReference type="Pfam" id="PF00067">
    <property type="entry name" value="p450"/>
    <property type="match status" value="1"/>
</dbReference>
<accession>A0A820HXG3</accession>
<dbReference type="EMBL" id="CAJOAZ010016134">
    <property type="protein sequence ID" value="CAF4301495.1"/>
    <property type="molecule type" value="Genomic_DNA"/>
</dbReference>
<sequence length="67" mass="7714">NFGLRPVSGSRSCIGQNFALIEAKVILAMFVQRCNFELEPKNQKIAMDVRIIMRPKFGLFSKITKRR</sequence>
<organism evidence="2 3">
    <name type="scientific">Adineta steineri</name>
    <dbReference type="NCBI Taxonomy" id="433720"/>
    <lineage>
        <taxon>Eukaryota</taxon>
        <taxon>Metazoa</taxon>
        <taxon>Spiralia</taxon>
        <taxon>Gnathifera</taxon>
        <taxon>Rotifera</taxon>
        <taxon>Eurotatoria</taxon>
        <taxon>Bdelloidea</taxon>
        <taxon>Adinetida</taxon>
        <taxon>Adinetidae</taxon>
        <taxon>Adineta</taxon>
    </lineage>
</organism>
<gene>
    <name evidence="2" type="ORF">OXD698_LOCUS46121</name>
</gene>
<dbReference type="Proteomes" id="UP000663844">
    <property type="component" value="Unassembled WGS sequence"/>
</dbReference>
<evidence type="ECO:0000313" key="2">
    <source>
        <dbReference type="EMBL" id="CAF4301495.1"/>
    </source>
</evidence>
<dbReference type="GO" id="GO:0005506">
    <property type="term" value="F:iron ion binding"/>
    <property type="evidence" value="ECO:0007669"/>
    <property type="project" value="InterPro"/>
</dbReference>
<reference evidence="2" key="1">
    <citation type="submission" date="2021-02" db="EMBL/GenBank/DDBJ databases">
        <authorList>
            <person name="Nowell W R."/>
        </authorList>
    </citation>
    <scope>NUCLEOTIDE SEQUENCE</scope>
</reference>
<comment type="similarity">
    <text evidence="1">Belongs to the cytochrome P450 family.</text>
</comment>
<dbReference type="GO" id="GO:0033781">
    <property type="term" value="F:cholesterol 24-hydroxylase activity"/>
    <property type="evidence" value="ECO:0007669"/>
    <property type="project" value="InterPro"/>
</dbReference>